<dbReference type="PANTHER" id="PTHR30250">
    <property type="entry name" value="PST FAMILY PREDICTED COLANIC ACID TRANSPORTER"/>
    <property type="match status" value="1"/>
</dbReference>
<proteinExistence type="predicted"/>
<dbReference type="KEGG" id="acel:acsn021_22590"/>
<keyword evidence="5" id="KW-0472">Membrane</keyword>
<evidence type="ECO:0000313" key="6">
    <source>
        <dbReference type="EMBL" id="BCJ94690.1"/>
    </source>
</evidence>
<name>A0A6S6R5J0_9FIRM</name>
<dbReference type="RefSeq" id="WP_184089422.1">
    <property type="nucleotide sequence ID" value="NZ_AP023367.1"/>
</dbReference>
<evidence type="ECO:0000256" key="2">
    <source>
        <dbReference type="ARBA" id="ARBA00022475"/>
    </source>
</evidence>
<keyword evidence="4" id="KW-1133">Transmembrane helix</keyword>
<dbReference type="Pfam" id="PF01943">
    <property type="entry name" value="Polysacc_synt"/>
    <property type="match status" value="1"/>
</dbReference>
<sequence length="512" mass="56903">MNESGEQYSSKQIKLGAIMAYISIAVNIVAGLIYTPWMVRSIGQGDYGLYTLSVSLISMFVLDFGLGAAVTRFLSKYNSDNDQESINNLLGIVSKLFFVLDIIISVVLVIVYFLIGSIYQQLTFEEIIKLKVIYVITASFSVISFPFTTLNGILTSYEKFIYQKGCDLLNRMLNMALIILALSMGYGLYTLVTINAITGGINILIKLGIVRKITPVKIHLKHKSRKMLKEILGFSIWSMIITIAQRLIFNIIPTILGAFSGSISIAVFGAASTLEGFVYTFSTGINDLFLPKVSRIVLKDDNQSLLTLMIKVGRVQFVVIGLLFTGFFTIGRDFINLWLGGGFESAYLCTLFLMLPSLIELPQHIAGLAVIAVNKVRSKSFIFILTSLLNVVLSIFLTRQIGVLGAAVSISAAYLLRTAAMNVLYYKQLNLNIFTFFKECHVKMSLAFILSILTGFLLPNLITVNGWLTLGIKGLLITAVYIVFMWFLALNTYEKNLFFSAGRKLIKKILKN</sequence>
<keyword evidence="2" id="KW-1003">Cell membrane</keyword>
<accession>A0A6S6R5J0</accession>
<dbReference type="InterPro" id="IPR050833">
    <property type="entry name" value="Poly_Biosynth_Transport"/>
</dbReference>
<dbReference type="InterPro" id="IPR002797">
    <property type="entry name" value="Polysacc_synth"/>
</dbReference>
<reference evidence="6 7" key="1">
    <citation type="journal article" date="2016" name="Int. J. Syst. Evol. Microbiol.">
        <title>Descriptions of Anaerotaenia torta gen. nov., sp. nov. and Anaerocolumna cellulosilytica gen. nov., sp. nov. isolated from a methanogenic reactor of cattle waste.</title>
        <authorList>
            <person name="Uek A."/>
            <person name="Ohtaki Y."/>
            <person name="Kaku N."/>
            <person name="Ueki K."/>
        </authorList>
    </citation>
    <scope>NUCLEOTIDE SEQUENCE [LARGE SCALE GENOMIC DNA]</scope>
    <source>
        <strain evidence="6 7">SN021</strain>
    </source>
</reference>
<evidence type="ECO:0000256" key="1">
    <source>
        <dbReference type="ARBA" id="ARBA00004651"/>
    </source>
</evidence>
<gene>
    <name evidence="6" type="ORF">acsn021_22590</name>
</gene>
<evidence type="ECO:0000313" key="7">
    <source>
        <dbReference type="Proteomes" id="UP000515561"/>
    </source>
</evidence>
<organism evidence="6 7">
    <name type="scientific">Anaerocolumna cellulosilytica</name>
    <dbReference type="NCBI Taxonomy" id="433286"/>
    <lineage>
        <taxon>Bacteria</taxon>
        <taxon>Bacillati</taxon>
        <taxon>Bacillota</taxon>
        <taxon>Clostridia</taxon>
        <taxon>Lachnospirales</taxon>
        <taxon>Lachnospiraceae</taxon>
        <taxon>Anaerocolumna</taxon>
    </lineage>
</organism>
<dbReference type="PANTHER" id="PTHR30250:SF11">
    <property type="entry name" value="O-ANTIGEN TRANSPORTER-RELATED"/>
    <property type="match status" value="1"/>
</dbReference>
<dbReference type="Proteomes" id="UP000515561">
    <property type="component" value="Chromosome"/>
</dbReference>
<keyword evidence="7" id="KW-1185">Reference proteome</keyword>
<evidence type="ECO:0000256" key="4">
    <source>
        <dbReference type="ARBA" id="ARBA00022989"/>
    </source>
</evidence>
<keyword evidence="3" id="KW-0812">Transmembrane</keyword>
<protein>
    <submittedName>
        <fullName evidence="6">Uncharacterized protein</fullName>
    </submittedName>
</protein>
<comment type="subcellular location">
    <subcellularLocation>
        <location evidence="1">Cell membrane</location>
        <topology evidence="1">Multi-pass membrane protein</topology>
    </subcellularLocation>
</comment>
<evidence type="ECO:0000256" key="5">
    <source>
        <dbReference type="ARBA" id="ARBA00023136"/>
    </source>
</evidence>
<dbReference type="AlphaFoldDB" id="A0A6S6R5J0"/>
<dbReference type="EMBL" id="AP023367">
    <property type="protein sequence ID" value="BCJ94690.1"/>
    <property type="molecule type" value="Genomic_DNA"/>
</dbReference>
<evidence type="ECO:0000256" key="3">
    <source>
        <dbReference type="ARBA" id="ARBA00022692"/>
    </source>
</evidence>
<dbReference type="GO" id="GO:0005886">
    <property type="term" value="C:plasma membrane"/>
    <property type="evidence" value="ECO:0007669"/>
    <property type="project" value="UniProtKB-SubCell"/>
</dbReference>